<accession>A0A0E0LSI0</accession>
<sequence>MHHSISKFPIANFYDVEIENCSNGHDNLSNLLGHMFFHYSFINVEDGIEEQIGRTDP</sequence>
<keyword evidence="2" id="KW-1185">Reference proteome</keyword>
<protein>
    <submittedName>
        <fullName evidence="1">Uncharacterized protein</fullName>
    </submittedName>
</protein>
<dbReference type="Proteomes" id="UP000026962">
    <property type="component" value="Chromosome 8"/>
</dbReference>
<organism evidence="1">
    <name type="scientific">Oryza punctata</name>
    <name type="common">Red rice</name>
    <dbReference type="NCBI Taxonomy" id="4537"/>
    <lineage>
        <taxon>Eukaryota</taxon>
        <taxon>Viridiplantae</taxon>
        <taxon>Streptophyta</taxon>
        <taxon>Embryophyta</taxon>
        <taxon>Tracheophyta</taxon>
        <taxon>Spermatophyta</taxon>
        <taxon>Magnoliopsida</taxon>
        <taxon>Liliopsida</taxon>
        <taxon>Poales</taxon>
        <taxon>Poaceae</taxon>
        <taxon>BOP clade</taxon>
        <taxon>Oryzoideae</taxon>
        <taxon>Oryzeae</taxon>
        <taxon>Oryzinae</taxon>
        <taxon>Oryza</taxon>
    </lineage>
</organism>
<dbReference type="AlphaFoldDB" id="A0A0E0LSI0"/>
<evidence type="ECO:0000313" key="2">
    <source>
        <dbReference type="Proteomes" id="UP000026962"/>
    </source>
</evidence>
<name>A0A0E0LSI0_ORYPU</name>
<dbReference type="Gramene" id="OPUNC08G06300.1">
    <property type="protein sequence ID" value="OPUNC08G06300.1"/>
    <property type="gene ID" value="OPUNC08G06300"/>
</dbReference>
<evidence type="ECO:0000313" key="1">
    <source>
        <dbReference type="EnsemblPlants" id="OPUNC08G06300.1"/>
    </source>
</evidence>
<dbReference type="EnsemblPlants" id="OPUNC08G06300.1">
    <property type="protein sequence ID" value="OPUNC08G06300.1"/>
    <property type="gene ID" value="OPUNC08G06300"/>
</dbReference>
<reference evidence="1" key="2">
    <citation type="submission" date="2018-05" db="EMBL/GenBank/DDBJ databases">
        <title>OpunRS2 (Oryza punctata Reference Sequence Version 2).</title>
        <authorList>
            <person name="Zhang J."/>
            <person name="Kudrna D."/>
            <person name="Lee S."/>
            <person name="Talag J."/>
            <person name="Welchert J."/>
            <person name="Wing R.A."/>
        </authorList>
    </citation>
    <scope>NUCLEOTIDE SEQUENCE [LARGE SCALE GENOMIC DNA]</scope>
</reference>
<dbReference type="HOGENOM" id="CLU_2999824_0_0_1"/>
<reference evidence="1" key="1">
    <citation type="submission" date="2015-04" db="UniProtKB">
        <authorList>
            <consortium name="EnsemblPlants"/>
        </authorList>
    </citation>
    <scope>IDENTIFICATION</scope>
</reference>
<proteinExistence type="predicted"/>